<proteinExistence type="predicted"/>
<dbReference type="AlphaFoldDB" id="A0A6J3M685"/>
<feature type="region of interest" description="Disordered" evidence="1">
    <location>
        <begin position="1"/>
        <end position="50"/>
    </location>
</feature>
<dbReference type="PANTHER" id="PTHR28307:SF2">
    <property type="entry name" value="PROTEIN PAL1"/>
    <property type="match status" value="1"/>
</dbReference>
<reference evidence="3" key="3">
    <citation type="submission" date="2025-08" db="UniProtKB">
        <authorList>
            <consortium name="RefSeq"/>
        </authorList>
    </citation>
    <scope>IDENTIFICATION</scope>
    <source>
        <strain evidence="3">CBS 342.82</strain>
    </source>
</reference>
<dbReference type="GeneID" id="54360873"/>
<feature type="compositionally biased region" description="Basic residues" evidence="1">
    <location>
        <begin position="530"/>
        <end position="539"/>
    </location>
</feature>
<feature type="compositionally biased region" description="Basic and acidic residues" evidence="1">
    <location>
        <begin position="402"/>
        <end position="419"/>
    </location>
</feature>
<feature type="compositionally biased region" description="Polar residues" evidence="1">
    <location>
        <begin position="1"/>
        <end position="37"/>
    </location>
</feature>
<keyword evidence="2" id="KW-1185">Reference proteome</keyword>
<sequence length="539" mass="58549">MSTTTTGRQSPPSGISINLASNNPFRNRNTLMPSPLNSPDPRVSRFPMAHNNPFLDASEVANTSSRPAPAPAAIGVAKSANIAVPDDIFSDLSLLDKPKKSTTLPVSGHRTHISEDRRGQSRGPPVKPGSPGKPTQRHQRRASESSVMEKERRPREERDRSDRPPRTESEERRRRERRREREERHRKEKEAGGRSTRSKRPQGLDIIDKLDVTGVYGQGLFHHDGPFDACNPHRNSKKDRRAPMQAFPADSANMRLGGFGPVSDRIDLDRFHGRGAEGFNDFSTTLRRGPATTVIDPTARTEPVHGEETHGLGTSTFLEGAPASKAAVQQQRRDSGDFGDGVSGNTGNAGGLGRKKSLAQRFRGMSGTRPQYRPSVIDQSSPPLPNDAKSLSAGGVSRTRHANKEDEVNPFFETDKADGPADYDSAFEKKGTQIRIAEKALQPPSSSTERPKTSSGRSYSHNNGDSTSHKNTSSHARASSNPRGGQPPRAAPPPPPNQLVRTLTDEQRASGSSSEMERSGSGSGGGGFLKRMRSLKGRS</sequence>
<reference evidence="3" key="2">
    <citation type="submission" date="2020-04" db="EMBL/GenBank/DDBJ databases">
        <authorList>
            <consortium name="NCBI Genome Project"/>
        </authorList>
    </citation>
    <scope>NUCLEOTIDE SEQUENCE</scope>
    <source>
        <strain evidence="3">CBS 342.82</strain>
    </source>
</reference>
<protein>
    <submittedName>
        <fullName evidence="3">Pal1-domain-containing protein</fullName>
    </submittedName>
</protein>
<dbReference type="InterPro" id="IPR013226">
    <property type="entry name" value="Pal1"/>
</dbReference>
<dbReference type="PANTHER" id="PTHR28307">
    <property type="entry name" value="PROTEIN PAL1"/>
    <property type="match status" value="1"/>
</dbReference>
<feature type="region of interest" description="Disordered" evidence="1">
    <location>
        <begin position="301"/>
        <end position="539"/>
    </location>
</feature>
<organism evidence="3">
    <name type="scientific">Dissoconium aciculare CBS 342.82</name>
    <dbReference type="NCBI Taxonomy" id="1314786"/>
    <lineage>
        <taxon>Eukaryota</taxon>
        <taxon>Fungi</taxon>
        <taxon>Dikarya</taxon>
        <taxon>Ascomycota</taxon>
        <taxon>Pezizomycotina</taxon>
        <taxon>Dothideomycetes</taxon>
        <taxon>Dothideomycetidae</taxon>
        <taxon>Mycosphaerellales</taxon>
        <taxon>Dissoconiaceae</taxon>
        <taxon>Dissoconium</taxon>
    </lineage>
</organism>
<feature type="compositionally biased region" description="Gly residues" evidence="1">
    <location>
        <begin position="338"/>
        <end position="352"/>
    </location>
</feature>
<feature type="compositionally biased region" description="Polar residues" evidence="1">
    <location>
        <begin position="443"/>
        <end position="480"/>
    </location>
</feature>
<dbReference type="OrthoDB" id="5352132at2759"/>
<evidence type="ECO:0000313" key="3">
    <source>
        <dbReference type="RefSeq" id="XP_033460444.1"/>
    </source>
</evidence>
<dbReference type="GO" id="GO:0005737">
    <property type="term" value="C:cytoplasm"/>
    <property type="evidence" value="ECO:0007669"/>
    <property type="project" value="TreeGrafter"/>
</dbReference>
<gene>
    <name evidence="3" type="ORF">K489DRAFT_369777</name>
</gene>
<accession>A0A6J3M685</accession>
<evidence type="ECO:0000256" key="1">
    <source>
        <dbReference type="SAM" id="MobiDB-lite"/>
    </source>
</evidence>
<dbReference type="RefSeq" id="XP_033460444.1">
    <property type="nucleotide sequence ID" value="XM_033603073.1"/>
</dbReference>
<name>A0A6J3M685_9PEZI</name>
<feature type="region of interest" description="Disordered" evidence="1">
    <location>
        <begin position="98"/>
        <end position="205"/>
    </location>
</feature>
<reference evidence="3" key="1">
    <citation type="submission" date="2020-01" db="EMBL/GenBank/DDBJ databases">
        <authorList>
            <consortium name="DOE Joint Genome Institute"/>
            <person name="Haridas S."/>
            <person name="Albert R."/>
            <person name="Binder M."/>
            <person name="Bloem J."/>
            <person name="Labutti K."/>
            <person name="Salamov A."/>
            <person name="Andreopoulos B."/>
            <person name="Baker S.E."/>
            <person name="Barry K."/>
            <person name="Bills G."/>
            <person name="Bluhm B.H."/>
            <person name="Cannon C."/>
            <person name="Castanera R."/>
            <person name="Culley D.E."/>
            <person name="Daum C."/>
            <person name="Ezra D."/>
            <person name="Gonzalez J.B."/>
            <person name="Henrissat B."/>
            <person name="Kuo A."/>
            <person name="Liang C."/>
            <person name="Lipzen A."/>
            <person name="Lutzoni F."/>
            <person name="Magnuson J."/>
            <person name="Mondo S."/>
            <person name="Nolan M."/>
            <person name="Ohm R."/>
            <person name="Pangilinan J."/>
            <person name="Park H.-J."/>
            <person name="Ramirez L."/>
            <person name="Alfaro M."/>
            <person name="Sun H."/>
            <person name="Tritt A."/>
            <person name="Yoshinaga Y."/>
            <person name="Zwiers L.-H."/>
            <person name="Turgeon B.G."/>
            <person name="Goodwin S.B."/>
            <person name="Spatafora J.W."/>
            <person name="Crous P.W."/>
            <person name="Grigoriev I.V."/>
        </authorList>
    </citation>
    <scope>NUCLEOTIDE SEQUENCE</scope>
    <source>
        <strain evidence="3">CBS 342.82</strain>
    </source>
</reference>
<dbReference type="Proteomes" id="UP000504637">
    <property type="component" value="Unplaced"/>
</dbReference>
<evidence type="ECO:0000313" key="2">
    <source>
        <dbReference type="Proteomes" id="UP000504637"/>
    </source>
</evidence>
<feature type="compositionally biased region" description="Basic and acidic residues" evidence="1">
    <location>
        <begin position="141"/>
        <end position="192"/>
    </location>
</feature>
<dbReference type="Pfam" id="PF08316">
    <property type="entry name" value="Pal1"/>
    <property type="match status" value="1"/>
</dbReference>